<evidence type="ECO:0000259" key="4">
    <source>
        <dbReference type="Pfam" id="PF07638"/>
    </source>
</evidence>
<dbReference type="EMBL" id="SNXS01000002">
    <property type="protein sequence ID" value="TDP72436.1"/>
    <property type="molecule type" value="Genomic_DNA"/>
</dbReference>
<dbReference type="InterPro" id="IPR011517">
    <property type="entry name" value="RNA_pol_sigma70_ECF-like"/>
</dbReference>
<dbReference type="InParanoid" id="A0A4R6QN83"/>
<dbReference type="GO" id="GO:0016987">
    <property type="term" value="F:sigma factor activity"/>
    <property type="evidence" value="ECO:0007669"/>
    <property type="project" value="UniProtKB-KW"/>
</dbReference>
<evidence type="ECO:0000313" key="6">
    <source>
        <dbReference type="Proteomes" id="UP000295361"/>
    </source>
</evidence>
<evidence type="ECO:0000256" key="3">
    <source>
        <dbReference type="ARBA" id="ARBA00023163"/>
    </source>
</evidence>
<organism evidence="5 6">
    <name type="scientific">Roseateles toxinivorans</name>
    <dbReference type="NCBI Taxonomy" id="270368"/>
    <lineage>
        <taxon>Bacteria</taxon>
        <taxon>Pseudomonadati</taxon>
        <taxon>Pseudomonadota</taxon>
        <taxon>Betaproteobacteria</taxon>
        <taxon>Burkholderiales</taxon>
        <taxon>Sphaerotilaceae</taxon>
        <taxon>Roseateles</taxon>
    </lineage>
</organism>
<dbReference type="InterPro" id="IPR053812">
    <property type="entry name" value="HTH_Sigma70_ECF-like"/>
</dbReference>
<keyword evidence="6" id="KW-1185">Reference proteome</keyword>
<dbReference type="Pfam" id="PF07638">
    <property type="entry name" value="Sigma70_ECF"/>
    <property type="match status" value="1"/>
</dbReference>
<dbReference type="RefSeq" id="WP_208114924.1">
    <property type="nucleotide sequence ID" value="NZ_SNXS01000002.1"/>
</dbReference>
<dbReference type="Proteomes" id="UP000295361">
    <property type="component" value="Unassembled WGS sequence"/>
</dbReference>
<dbReference type="Gene3D" id="1.10.10.10">
    <property type="entry name" value="Winged helix-like DNA-binding domain superfamily/Winged helix DNA-binding domain"/>
    <property type="match status" value="1"/>
</dbReference>
<evidence type="ECO:0000313" key="5">
    <source>
        <dbReference type="EMBL" id="TDP72436.1"/>
    </source>
</evidence>
<protein>
    <submittedName>
        <fullName evidence="5">RNA polymerase ECF family sigma subunit</fullName>
    </submittedName>
</protein>
<dbReference type="AlphaFoldDB" id="A0A4R6QN83"/>
<name>A0A4R6QN83_9BURK</name>
<dbReference type="InterPro" id="IPR039425">
    <property type="entry name" value="RNA_pol_sigma-70-like"/>
</dbReference>
<dbReference type="InterPro" id="IPR036388">
    <property type="entry name" value="WH-like_DNA-bd_sf"/>
</dbReference>
<dbReference type="PANTHER" id="PTHR43133">
    <property type="entry name" value="RNA POLYMERASE ECF-TYPE SIGMA FACTO"/>
    <property type="match status" value="1"/>
</dbReference>
<dbReference type="NCBIfam" id="TIGR02999">
    <property type="entry name" value="Sig-70_X6"/>
    <property type="match status" value="1"/>
</dbReference>
<accession>A0A4R6QN83</accession>
<dbReference type="InterPro" id="IPR013324">
    <property type="entry name" value="RNA_pol_sigma_r3/r4-like"/>
</dbReference>
<gene>
    <name evidence="5" type="ORF">DES47_102181</name>
</gene>
<sequence>MKNLPDLPSSFPVDLAELTQWLSAQGQANGEGAAVGNQLFALLYQELRRMAGGHLRRENIGHTLSATALAHEAWFRMADQRRTHWKNRSHFLAVSSIMMRRILVNHEMARRAQKREAELVSATLAGLDQLALPSDPDVLAVHEALLALEQFDPRAAKVVELRFFGGLENEEIAEALDLSLATVKRDWSLAKAWLHRELSGQA</sequence>
<dbReference type="PANTHER" id="PTHR43133:SF39">
    <property type="entry name" value="SIMILAR TO RNA POLYMERASE SIGMA-E FACTOR"/>
    <property type="match status" value="1"/>
</dbReference>
<reference evidence="5 6" key="1">
    <citation type="submission" date="2019-03" db="EMBL/GenBank/DDBJ databases">
        <title>Genomic Encyclopedia of Type Strains, Phase IV (KMG-IV): sequencing the most valuable type-strain genomes for metagenomic binning, comparative biology and taxonomic classification.</title>
        <authorList>
            <person name="Goeker M."/>
        </authorList>
    </citation>
    <scope>NUCLEOTIDE SEQUENCE [LARGE SCALE GENOMIC DNA]</scope>
    <source>
        <strain evidence="5 6">DSM 16998</strain>
    </source>
</reference>
<keyword evidence="2" id="KW-0731">Sigma factor</keyword>
<proteinExistence type="predicted"/>
<keyword evidence="1" id="KW-0805">Transcription regulation</keyword>
<evidence type="ECO:0000256" key="1">
    <source>
        <dbReference type="ARBA" id="ARBA00023015"/>
    </source>
</evidence>
<dbReference type="SUPFAM" id="SSF88659">
    <property type="entry name" value="Sigma3 and sigma4 domains of RNA polymerase sigma factors"/>
    <property type="match status" value="1"/>
</dbReference>
<comment type="caution">
    <text evidence="5">The sequence shown here is derived from an EMBL/GenBank/DDBJ whole genome shotgun (WGS) entry which is preliminary data.</text>
</comment>
<keyword evidence="3" id="KW-0804">Transcription</keyword>
<evidence type="ECO:0000256" key="2">
    <source>
        <dbReference type="ARBA" id="ARBA00023082"/>
    </source>
</evidence>
<feature type="domain" description="RNA polymerase sigma-70 ECF-like HTH" evidence="4">
    <location>
        <begin position="17"/>
        <end position="199"/>
    </location>
</feature>